<dbReference type="InterPro" id="IPR001387">
    <property type="entry name" value="Cro/C1-type_HTH"/>
</dbReference>
<dbReference type="KEGG" id="upi:EJG51_009170"/>
<dbReference type="PROSITE" id="PS50943">
    <property type="entry name" value="HTH_CROC1"/>
    <property type="match status" value="1"/>
</dbReference>
<proteinExistence type="predicted"/>
<dbReference type="CDD" id="cd00093">
    <property type="entry name" value="HTH_XRE"/>
    <property type="match status" value="1"/>
</dbReference>
<evidence type="ECO:0000313" key="2">
    <source>
        <dbReference type="EMBL" id="QJQ05995.1"/>
    </source>
</evidence>
<keyword evidence="3" id="KW-1185">Reference proteome</keyword>
<dbReference type="EMBL" id="CP051152">
    <property type="protein sequence ID" value="QJQ05995.1"/>
    <property type="molecule type" value="Genomic_DNA"/>
</dbReference>
<dbReference type="Proteomes" id="UP000274350">
    <property type="component" value="Chromosome"/>
</dbReference>
<dbReference type="SUPFAM" id="SSF47413">
    <property type="entry name" value="lambda repressor-like DNA-binding domains"/>
    <property type="match status" value="1"/>
</dbReference>
<protein>
    <submittedName>
        <fullName evidence="2">Helix-turn-helix domain-containing protein</fullName>
    </submittedName>
</protein>
<evidence type="ECO:0000313" key="3">
    <source>
        <dbReference type="Proteomes" id="UP000274350"/>
    </source>
</evidence>
<name>A0A6M4A495_9BURK</name>
<dbReference type="Pfam" id="PF13443">
    <property type="entry name" value="HTH_26"/>
    <property type="match status" value="1"/>
</dbReference>
<dbReference type="InterPro" id="IPR010982">
    <property type="entry name" value="Lambda_DNA-bd_dom_sf"/>
</dbReference>
<dbReference type="SMART" id="SM00530">
    <property type="entry name" value="HTH_XRE"/>
    <property type="match status" value="1"/>
</dbReference>
<gene>
    <name evidence="2" type="ORF">EJG51_009170</name>
</gene>
<dbReference type="OrthoDB" id="5298444at2"/>
<evidence type="ECO:0000259" key="1">
    <source>
        <dbReference type="PROSITE" id="PS50943"/>
    </source>
</evidence>
<dbReference type="GO" id="GO:0003677">
    <property type="term" value="F:DNA binding"/>
    <property type="evidence" value="ECO:0007669"/>
    <property type="project" value="InterPro"/>
</dbReference>
<dbReference type="AlphaFoldDB" id="A0A6M4A495"/>
<reference evidence="2 3" key="1">
    <citation type="journal article" date="2019" name="Int. J. Syst. Evol. Microbiol.">
        <title>Undibacterium piscinae sp. nov., isolated from Korean shiner intestine.</title>
        <authorList>
            <person name="Lee S.Y."/>
            <person name="Kang W."/>
            <person name="Kim P.S."/>
            <person name="Kim H.S."/>
            <person name="Sung H."/>
            <person name="Shin N.R."/>
            <person name="Whon T.W."/>
            <person name="Yun J.H."/>
            <person name="Lee J.Y."/>
            <person name="Lee J.Y."/>
            <person name="Jung M.J."/>
            <person name="Jeong Y.S."/>
            <person name="Tak E.J."/>
            <person name="Han J.E."/>
            <person name="Hyun D.W."/>
            <person name="Kang M.S."/>
            <person name="Lee K.E."/>
            <person name="Lee B.H."/>
            <person name="Bae J.W."/>
        </authorList>
    </citation>
    <scope>NUCLEOTIDE SEQUENCE [LARGE SCALE GENOMIC DNA]</scope>
    <source>
        <strain evidence="2 3">S11R28</strain>
    </source>
</reference>
<organism evidence="2 3">
    <name type="scientific">Undibacterium piscinae</name>
    <dbReference type="NCBI Taxonomy" id="2495591"/>
    <lineage>
        <taxon>Bacteria</taxon>
        <taxon>Pseudomonadati</taxon>
        <taxon>Pseudomonadota</taxon>
        <taxon>Betaproteobacteria</taxon>
        <taxon>Burkholderiales</taxon>
        <taxon>Oxalobacteraceae</taxon>
        <taxon>Undibacterium</taxon>
    </lineage>
</organism>
<accession>A0A6M4A495</accession>
<feature type="domain" description="HTH cro/C1-type" evidence="1">
    <location>
        <begin position="11"/>
        <end position="64"/>
    </location>
</feature>
<sequence>MPKATTLVDSLKRELKARNITYADLAVRISMSEASVKRMFSQKNFTLQRLDEILQATQISLRDLALNTGEESLISELSYEQEKEIINDPKEFLVAVSALNLLTVEQMIKIYDISEAEVIKYLLRLDKIGFLELLPNNRVKLLVSRTFRWIPNGPIQNDFRDKAYAEYLSCDFNGDHELMRLINVMLSKQSVNALLNRLKQVAREFSEQHQEDAKLPFEEKYRMSFMLAARPWLPEQFKSLVRKEYIEQYEENRNKRKG</sequence>